<dbReference type="PANTHER" id="PTHR35037">
    <property type="entry name" value="C-TERMINAL REGION OF AIDA-LIKE PROTEIN"/>
    <property type="match status" value="1"/>
</dbReference>
<evidence type="ECO:0000313" key="5">
    <source>
        <dbReference type="Proteomes" id="UP001446337"/>
    </source>
</evidence>
<dbReference type="NCBIfam" id="TIGR02601">
    <property type="entry name" value="autotrns_rpt"/>
    <property type="match status" value="7"/>
</dbReference>
<dbReference type="CDD" id="cd01344">
    <property type="entry name" value="PL2_Passenger_AT"/>
    <property type="match status" value="1"/>
</dbReference>
<keyword evidence="5" id="KW-1185">Reference proteome</keyword>
<dbReference type="SUPFAM" id="SSF51126">
    <property type="entry name" value="Pectin lyase-like"/>
    <property type="match status" value="3"/>
</dbReference>
<dbReference type="InterPro" id="IPR005546">
    <property type="entry name" value="Autotransporte_beta"/>
</dbReference>
<keyword evidence="1" id="KW-0732">Signal</keyword>
<evidence type="ECO:0000256" key="1">
    <source>
        <dbReference type="ARBA" id="ARBA00022729"/>
    </source>
</evidence>
<dbReference type="PANTHER" id="PTHR35037:SF3">
    <property type="entry name" value="C-TERMINAL REGION OF AIDA-LIKE PROTEIN"/>
    <property type="match status" value="1"/>
</dbReference>
<dbReference type="Proteomes" id="UP001446337">
    <property type="component" value="Chromosome"/>
</dbReference>
<gene>
    <name evidence="4" type="ORF">AAIK43_16445</name>
</gene>
<feature type="domain" description="Autotransporter" evidence="3">
    <location>
        <begin position="1051"/>
        <end position="1338"/>
    </location>
</feature>
<dbReference type="NCBIfam" id="TIGR04393">
    <property type="entry name" value="rpt_T5SS_PEPC"/>
    <property type="match status" value="4"/>
</dbReference>
<dbReference type="NCBIfam" id="TIGR01414">
    <property type="entry name" value="autotrans_barl"/>
    <property type="match status" value="1"/>
</dbReference>
<dbReference type="InterPro" id="IPR012332">
    <property type="entry name" value="Autotransporter_pectin_lyase_C"/>
</dbReference>
<feature type="compositionally biased region" description="Pro residues" evidence="2">
    <location>
        <begin position="980"/>
        <end position="1010"/>
    </location>
</feature>
<dbReference type="EMBL" id="CP154792">
    <property type="protein sequence ID" value="XAN19584.1"/>
    <property type="molecule type" value="Genomic_DNA"/>
</dbReference>
<dbReference type="InterPro" id="IPR051551">
    <property type="entry name" value="Autotransporter_adhesion"/>
</dbReference>
<dbReference type="SUPFAM" id="SSF103515">
    <property type="entry name" value="Autotransporter"/>
    <property type="match status" value="1"/>
</dbReference>
<feature type="region of interest" description="Disordered" evidence="2">
    <location>
        <begin position="1"/>
        <end position="33"/>
    </location>
</feature>
<name>A0ABZ3GEB4_ACHDE</name>
<dbReference type="Pfam" id="PF18883">
    <property type="entry name" value="AC_1"/>
    <property type="match status" value="1"/>
</dbReference>
<feature type="region of interest" description="Disordered" evidence="2">
    <location>
        <begin position="975"/>
        <end position="1014"/>
    </location>
</feature>
<accession>A0ABZ3GEB4</accession>
<dbReference type="InterPro" id="IPR013425">
    <property type="entry name" value="Autotrns_rpt"/>
</dbReference>
<organism evidence="4 5">
    <name type="scientific">Achromobacter denitrificans</name>
    <name type="common">Alcaligenes denitrificans</name>
    <dbReference type="NCBI Taxonomy" id="32002"/>
    <lineage>
        <taxon>Bacteria</taxon>
        <taxon>Pseudomonadati</taxon>
        <taxon>Pseudomonadota</taxon>
        <taxon>Betaproteobacteria</taxon>
        <taxon>Burkholderiales</taxon>
        <taxon>Alcaligenaceae</taxon>
        <taxon>Achromobacter</taxon>
    </lineage>
</organism>
<dbReference type="InterPro" id="IPR006315">
    <property type="entry name" value="OM_autotransptr_brl_dom"/>
</dbReference>
<dbReference type="SMART" id="SM00869">
    <property type="entry name" value="Autotransporter"/>
    <property type="match status" value="1"/>
</dbReference>
<evidence type="ECO:0000259" key="3">
    <source>
        <dbReference type="PROSITE" id="PS51208"/>
    </source>
</evidence>
<evidence type="ECO:0000313" key="4">
    <source>
        <dbReference type="EMBL" id="XAN19584.1"/>
    </source>
</evidence>
<dbReference type="Pfam" id="PF03797">
    <property type="entry name" value="Autotransporter"/>
    <property type="match status" value="1"/>
</dbReference>
<sequence>MSPLFSSAPAIRPALTEAPQRQTGSPLPKHSQDRLRSPFLFSVASLLTLAGVPPVYSQTIDGGAVVSVPGTHTSPWTIAGSLSVGNTSSGTLNINAGGSVSSGSGFIGRQAGSTGTVTVSGAGAQWTTGPGLNIGNIGTGTLNISNGGRVTSTTNTYLGVAAGSSGTLTISGAGSQLNTAGFMRVGQTGHGAMQITGGAVVTNGLGYVGYDTTGIGVATVSGAGSQWNSSAELSVGTMGKGQLIISNGGAVSSTLGTIGSTASATGSVTVDGTGSSWTNSSTLTVGHGGSGALTISNNAVVTAASARAGVTAGSQGVINIGAAATDAAAAPGSLVLTSASPSVTLGSTGSLVFNHTDASGGYMFAPVISGAGRVGVYSGATVLTGDNTYTGGTTIQGGILQLGNGGTSGSIAGNVLNNAILRFDRSNSMTVAGLISGSGTVEQAGAGTTILTANNVYTGGTTISSGTLQLGNGGATGAIVGDVANNGTLVVDRSDTLTLAGAVSGTGAVHQDGAGTTILTGGNTYTGGTTISAGTLQLGNGGATGSIVGDVTDNGRLVFNRSDTLTFAGAISGTGAVAQTGTGTTVLIADHSYAGGTAISAGTLQLGNGGTTGSIVGDVTDNGTLAFDRSDTSTFAGLISGTGGVEQQGAGTTVLTADHSYTGGTRISAGTLQLGNGGTTGSIVGDVTDNGRLVFNRSDTLTFAGAISGTGAVEQHGAGTTILTADSSYAGGTTISSGVLQLGDGGATGAIMGDVLNQGALVFNRADAVTFAGVVSGAGEVRQIGAGVTVLTAHNTYGGATSVEAGVLRAGTPAAFSPSSAMTVAAAGTLDLNGYSQAVAGLSNAGRISMGTGTSPGTTLTTPNYVGHDGTIALNTYLGADGSPSDRLVIDGGAASGTSTLLVENAGGPGAVTTGNGIRVVDAIHGATTAAGAFALGNPGGYIAAGPYAYRLFRAGVDGNGQQNWYLRSTVDCASAPSHPACPQPDPEPDPNPNPDPNPAPGPTPPAPPDYRPEVSAAVATPTLALRYGDALLDSLHERMGEERMFRPGIASDAAPLAWGRAIGVTGKRDAGQAGIYGSKGPDYDYRVYALQTGVDLYRRQAPSGSIDRAGTYVAFGRASADVTHADGRDAGDAQLDGLSLGGYWTHIGKDGWYTDAIIQGTKYHVDNARSPSGFDVRTRGHGLGASLEGGYPFRLNDEWVIEPQAQLSYQKINLNDANDGVARVRFSDVDSLRGRVGVRVARMVELDSSGQNRRVATTWLRASLVNEFLANPATAFSSQGGEVPFRADMRGLSAQFNLGADVGVKRNVSLYGSVGSEVSLRGEGHSLNGKFGVKIAF</sequence>
<dbReference type="InterPro" id="IPR036709">
    <property type="entry name" value="Autotransporte_beta_dom_sf"/>
</dbReference>
<reference evidence="4 5" key="1">
    <citation type="submission" date="2024-05" db="EMBL/GenBank/DDBJ databases">
        <title>Achromobacter denitrificans. BP1, complete genome.</title>
        <authorList>
            <person name="Zhang B."/>
        </authorList>
    </citation>
    <scope>NUCLEOTIDE SEQUENCE [LARGE SCALE GENOMIC DNA]</scope>
    <source>
        <strain evidence="4 5">BP1</strain>
    </source>
</reference>
<dbReference type="PROSITE" id="PS51208">
    <property type="entry name" value="AUTOTRANSPORTER"/>
    <property type="match status" value="1"/>
</dbReference>
<protein>
    <submittedName>
        <fullName evidence="4">Autotransporter outer membrane beta-barrel domain-containing protein</fullName>
    </submittedName>
</protein>
<dbReference type="InterPro" id="IPR030895">
    <property type="entry name" value="T5SS_PEPC_rpt"/>
</dbReference>
<dbReference type="Pfam" id="PF12951">
    <property type="entry name" value="PATR"/>
    <property type="match status" value="7"/>
</dbReference>
<dbReference type="InterPro" id="IPR011050">
    <property type="entry name" value="Pectin_lyase_fold/virulence"/>
</dbReference>
<dbReference type="RefSeq" id="WP_343499650.1">
    <property type="nucleotide sequence ID" value="NZ_CP154792.1"/>
</dbReference>
<dbReference type="InterPro" id="IPR043990">
    <property type="entry name" value="AC_1"/>
</dbReference>
<dbReference type="Gene3D" id="2.160.20.20">
    <property type="match status" value="3"/>
</dbReference>
<evidence type="ECO:0000256" key="2">
    <source>
        <dbReference type="SAM" id="MobiDB-lite"/>
    </source>
</evidence>
<dbReference type="Gene3D" id="2.40.128.130">
    <property type="entry name" value="Autotransporter beta-domain"/>
    <property type="match status" value="1"/>
</dbReference>
<proteinExistence type="predicted"/>